<sequence length="78" mass="9067">LLSKHLYRYTYDPAYSGVSKVAARATSTDRLNELSKSKRKHQVIPYDKAFPQVISKAVLNYEITERINELARPRKTDR</sequence>
<dbReference type="Proteomes" id="UP000682733">
    <property type="component" value="Unassembled WGS sequence"/>
</dbReference>
<dbReference type="AlphaFoldDB" id="A0A8S2E7Q7"/>
<reference evidence="1" key="1">
    <citation type="submission" date="2021-02" db="EMBL/GenBank/DDBJ databases">
        <authorList>
            <person name="Nowell W R."/>
        </authorList>
    </citation>
    <scope>NUCLEOTIDE SEQUENCE</scope>
</reference>
<dbReference type="InterPro" id="IPR006623">
    <property type="entry name" value="THEG"/>
</dbReference>
<proteinExistence type="predicted"/>
<name>A0A8S2E7Q7_9BILA</name>
<accession>A0A8S2E7Q7</accession>
<evidence type="ECO:0000313" key="1">
    <source>
        <dbReference type="EMBL" id="CAF1091385.1"/>
    </source>
</evidence>
<feature type="non-terminal residue" evidence="1">
    <location>
        <position position="1"/>
    </location>
</feature>
<protein>
    <submittedName>
        <fullName evidence="1">Uncharacterized protein</fullName>
    </submittedName>
</protein>
<gene>
    <name evidence="1" type="ORF">OVA965_LOCUS18833</name>
    <name evidence="2" type="ORF">TMI583_LOCUS18844</name>
</gene>
<dbReference type="EMBL" id="CAJOBA010009511">
    <property type="protein sequence ID" value="CAF3852934.1"/>
    <property type="molecule type" value="Genomic_DNA"/>
</dbReference>
<dbReference type="Pfam" id="PF14912">
    <property type="entry name" value="THEG"/>
    <property type="match status" value="1"/>
</dbReference>
<comment type="caution">
    <text evidence="1">The sequence shown here is derived from an EMBL/GenBank/DDBJ whole genome shotgun (WGS) entry which is preliminary data.</text>
</comment>
<dbReference type="Proteomes" id="UP000677228">
    <property type="component" value="Unassembled WGS sequence"/>
</dbReference>
<evidence type="ECO:0000313" key="2">
    <source>
        <dbReference type="EMBL" id="CAF3852934.1"/>
    </source>
</evidence>
<organism evidence="1 3">
    <name type="scientific">Didymodactylos carnosus</name>
    <dbReference type="NCBI Taxonomy" id="1234261"/>
    <lineage>
        <taxon>Eukaryota</taxon>
        <taxon>Metazoa</taxon>
        <taxon>Spiralia</taxon>
        <taxon>Gnathifera</taxon>
        <taxon>Rotifera</taxon>
        <taxon>Eurotatoria</taxon>
        <taxon>Bdelloidea</taxon>
        <taxon>Philodinida</taxon>
        <taxon>Philodinidae</taxon>
        <taxon>Didymodactylos</taxon>
    </lineage>
</organism>
<evidence type="ECO:0000313" key="3">
    <source>
        <dbReference type="Proteomes" id="UP000677228"/>
    </source>
</evidence>
<dbReference type="EMBL" id="CAJNOK010009495">
    <property type="protein sequence ID" value="CAF1091385.1"/>
    <property type="molecule type" value="Genomic_DNA"/>
</dbReference>